<gene>
    <name evidence="1" type="ORF">CLV99_3467</name>
</gene>
<reference evidence="1 2" key="1">
    <citation type="submission" date="2019-03" db="EMBL/GenBank/DDBJ databases">
        <title>Genomic Encyclopedia of Archaeal and Bacterial Type Strains, Phase II (KMG-II): from individual species to whole genera.</title>
        <authorList>
            <person name="Goeker M."/>
        </authorList>
    </citation>
    <scope>NUCLEOTIDE SEQUENCE [LARGE SCALE GENOMIC DNA]</scope>
    <source>
        <strain evidence="1 2">DSM 28353</strain>
    </source>
</reference>
<evidence type="ECO:0000313" key="2">
    <source>
        <dbReference type="Proteomes" id="UP000295292"/>
    </source>
</evidence>
<organism evidence="1 2">
    <name type="scientific">Sphingobacterium yanglingense</name>
    <dbReference type="NCBI Taxonomy" id="1437280"/>
    <lineage>
        <taxon>Bacteria</taxon>
        <taxon>Pseudomonadati</taxon>
        <taxon>Bacteroidota</taxon>
        <taxon>Sphingobacteriia</taxon>
        <taxon>Sphingobacteriales</taxon>
        <taxon>Sphingobacteriaceae</taxon>
        <taxon>Sphingobacterium</taxon>
    </lineage>
</organism>
<accession>A0A4R6WD53</accession>
<protein>
    <submittedName>
        <fullName evidence="1">Uncharacterized protein</fullName>
    </submittedName>
</protein>
<dbReference type="AlphaFoldDB" id="A0A4R6WD53"/>
<dbReference type="Proteomes" id="UP000295292">
    <property type="component" value="Unassembled WGS sequence"/>
</dbReference>
<evidence type="ECO:0000313" key="1">
    <source>
        <dbReference type="EMBL" id="TDQ75773.1"/>
    </source>
</evidence>
<name>A0A4R6WD53_9SPHI</name>
<dbReference type="EMBL" id="SNYV01000016">
    <property type="protein sequence ID" value="TDQ75773.1"/>
    <property type="molecule type" value="Genomic_DNA"/>
</dbReference>
<keyword evidence="2" id="KW-1185">Reference proteome</keyword>
<comment type="caution">
    <text evidence="1">The sequence shown here is derived from an EMBL/GenBank/DDBJ whole genome shotgun (WGS) entry which is preliminary data.</text>
</comment>
<sequence>MIANTNDCEIVNIPSLIKKYNVISAILAKETIEKRALEKIIETSL</sequence>
<proteinExistence type="predicted"/>